<evidence type="ECO:0000256" key="1">
    <source>
        <dbReference type="SAM" id="SignalP"/>
    </source>
</evidence>
<dbReference type="PANTHER" id="PTHR23282:SF146">
    <property type="entry name" value="RT07201P-RELATED"/>
    <property type="match status" value="1"/>
</dbReference>
<protein>
    <recommendedName>
        <fullName evidence="2">MAM domain-containing protein</fullName>
    </recommendedName>
</protein>
<gene>
    <name evidence="3" type="ORF">NEMVEDRAFT_v1g207188</name>
</gene>
<dbReference type="PhylomeDB" id="A7S5N4"/>
<evidence type="ECO:0000259" key="2">
    <source>
        <dbReference type="PROSITE" id="PS50060"/>
    </source>
</evidence>
<name>A7S5N4_NEMVE</name>
<dbReference type="HOGENOM" id="CLU_1134717_0_0_1"/>
<dbReference type="PANTHER" id="PTHR23282">
    <property type="entry name" value="APICAL ENDOSOMAL GLYCOPROTEIN PRECURSOR"/>
    <property type="match status" value="1"/>
</dbReference>
<reference evidence="3 4" key="1">
    <citation type="journal article" date="2007" name="Science">
        <title>Sea anemone genome reveals ancestral eumetazoan gene repertoire and genomic organization.</title>
        <authorList>
            <person name="Putnam N.H."/>
            <person name="Srivastava M."/>
            <person name="Hellsten U."/>
            <person name="Dirks B."/>
            <person name="Chapman J."/>
            <person name="Salamov A."/>
            <person name="Terry A."/>
            <person name="Shapiro H."/>
            <person name="Lindquist E."/>
            <person name="Kapitonov V.V."/>
            <person name="Jurka J."/>
            <person name="Genikhovich G."/>
            <person name="Grigoriev I.V."/>
            <person name="Lucas S.M."/>
            <person name="Steele R.E."/>
            <person name="Finnerty J.R."/>
            <person name="Technau U."/>
            <person name="Martindale M.Q."/>
            <person name="Rokhsar D.S."/>
        </authorList>
    </citation>
    <scope>NUCLEOTIDE SEQUENCE [LARGE SCALE GENOMIC DNA]</scope>
    <source>
        <strain evidence="4">CH2 X CH6</strain>
    </source>
</reference>
<dbReference type="InterPro" id="IPR051560">
    <property type="entry name" value="MAM_domain-containing"/>
</dbReference>
<dbReference type="CDD" id="cd06263">
    <property type="entry name" value="MAM"/>
    <property type="match status" value="1"/>
</dbReference>
<dbReference type="Pfam" id="PF00629">
    <property type="entry name" value="MAM"/>
    <property type="match status" value="1"/>
</dbReference>
<proteinExistence type="predicted"/>
<dbReference type="SUPFAM" id="SSF49899">
    <property type="entry name" value="Concanavalin A-like lectins/glucanases"/>
    <property type="match status" value="1"/>
</dbReference>
<dbReference type="PROSITE" id="PS00740">
    <property type="entry name" value="MAM_1"/>
    <property type="match status" value="1"/>
</dbReference>
<keyword evidence="1" id="KW-0732">Signal</keyword>
<organism evidence="3 4">
    <name type="scientific">Nematostella vectensis</name>
    <name type="common">Starlet sea anemone</name>
    <dbReference type="NCBI Taxonomy" id="45351"/>
    <lineage>
        <taxon>Eukaryota</taxon>
        <taxon>Metazoa</taxon>
        <taxon>Cnidaria</taxon>
        <taxon>Anthozoa</taxon>
        <taxon>Hexacorallia</taxon>
        <taxon>Actiniaria</taxon>
        <taxon>Edwardsiidae</taxon>
        <taxon>Nematostella</taxon>
    </lineage>
</organism>
<feature type="signal peptide" evidence="1">
    <location>
        <begin position="1"/>
        <end position="16"/>
    </location>
</feature>
<evidence type="ECO:0000313" key="4">
    <source>
        <dbReference type="Proteomes" id="UP000001593"/>
    </source>
</evidence>
<keyword evidence="4" id="KW-1185">Reference proteome</keyword>
<dbReference type="InterPro" id="IPR000998">
    <property type="entry name" value="MAM_dom"/>
</dbReference>
<dbReference type="InterPro" id="IPR013320">
    <property type="entry name" value="ConA-like_dom_sf"/>
</dbReference>
<dbReference type="PROSITE" id="PS50060">
    <property type="entry name" value="MAM_2"/>
    <property type="match status" value="1"/>
</dbReference>
<feature type="chain" id="PRO_5002715048" description="MAM domain-containing protein" evidence="1">
    <location>
        <begin position="17"/>
        <end position="245"/>
    </location>
</feature>
<accession>A7S5N4</accession>
<sequence>MERLVFLLILCAAAFASIEENRGLEEEEELFEGDMKLTDDQMNQLNARAAIFTRKWPGGEVAYELDSSISAPVTQPPPSTPAPPIGKFSCNFDLDTCGFINLKTDKFDWSRWSGSTPSSGTGPSSGNGGKGNYMYIETSHPRLPNDNAKLEKPGLSFDGNTCVRFFYHMNGTSMGKLVVKIGSKVVLTLAGNKGNAWKMANIAIKDVGVYPLVFEGIRGNGWSSDIAIDDVSVESCEALTAEQTF</sequence>
<evidence type="ECO:0000313" key="3">
    <source>
        <dbReference type="EMBL" id="EDO41042.1"/>
    </source>
</evidence>
<dbReference type="InParanoid" id="A7S5N4"/>
<dbReference type="AlphaFoldDB" id="A7S5N4"/>
<dbReference type="SMART" id="SM00137">
    <property type="entry name" value="MAM"/>
    <property type="match status" value="1"/>
</dbReference>
<dbReference type="Proteomes" id="UP000001593">
    <property type="component" value="Unassembled WGS sequence"/>
</dbReference>
<dbReference type="EMBL" id="DS469583">
    <property type="protein sequence ID" value="EDO41042.1"/>
    <property type="molecule type" value="Genomic_DNA"/>
</dbReference>
<dbReference type="Gene3D" id="2.60.120.200">
    <property type="match status" value="1"/>
</dbReference>
<dbReference type="eggNOG" id="ENOG502QUWH">
    <property type="taxonomic scope" value="Eukaryota"/>
</dbReference>
<dbReference type="GO" id="GO:0016020">
    <property type="term" value="C:membrane"/>
    <property type="evidence" value="ECO:0007669"/>
    <property type="project" value="InterPro"/>
</dbReference>
<feature type="domain" description="MAM" evidence="2">
    <location>
        <begin position="88"/>
        <end position="238"/>
    </location>
</feature>